<sequence length="73" mass="8493">MYIIQSSVPVPVQFEALFIHSSIHHPAQSMTREEEGVVREKAIIQRECRPGIPNITNKYLSQAFRQYVQLQPR</sequence>
<evidence type="ECO:0000313" key="1">
    <source>
        <dbReference type="EMBL" id="TID15110.1"/>
    </source>
</evidence>
<gene>
    <name evidence="1" type="ORF">E6O75_ATG08363</name>
</gene>
<comment type="caution">
    <text evidence="1">The sequence shown here is derived from an EMBL/GenBank/DDBJ whole genome shotgun (WGS) entry which is preliminary data.</text>
</comment>
<reference evidence="1 2" key="1">
    <citation type="submission" date="2019-04" db="EMBL/GenBank/DDBJ databases">
        <title>High contiguity whole genome sequence and gene annotation resource for two Venturia nashicola isolates.</title>
        <authorList>
            <person name="Prokchorchik M."/>
            <person name="Won K."/>
            <person name="Lee Y."/>
            <person name="Choi E.D."/>
            <person name="Segonzac C."/>
            <person name="Sohn K.H."/>
        </authorList>
    </citation>
    <scope>NUCLEOTIDE SEQUENCE [LARGE SCALE GENOMIC DNA]</scope>
    <source>
        <strain evidence="1 2">PRI2</strain>
    </source>
</reference>
<organism evidence="1 2">
    <name type="scientific">Venturia nashicola</name>
    <dbReference type="NCBI Taxonomy" id="86259"/>
    <lineage>
        <taxon>Eukaryota</taxon>
        <taxon>Fungi</taxon>
        <taxon>Dikarya</taxon>
        <taxon>Ascomycota</taxon>
        <taxon>Pezizomycotina</taxon>
        <taxon>Dothideomycetes</taxon>
        <taxon>Pleosporomycetidae</taxon>
        <taxon>Venturiales</taxon>
        <taxon>Venturiaceae</taxon>
        <taxon>Venturia</taxon>
    </lineage>
</organism>
<protein>
    <submittedName>
        <fullName evidence="1">Uncharacterized protein</fullName>
    </submittedName>
</protein>
<dbReference type="AlphaFoldDB" id="A0A4Z1P4H1"/>
<name>A0A4Z1P4H1_9PEZI</name>
<accession>A0A4Z1P4H1</accession>
<proteinExistence type="predicted"/>
<evidence type="ECO:0000313" key="2">
    <source>
        <dbReference type="Proteomes" id="UP000298493"/>
    </source>
</evidence>
<dbReference type="Proteomes" id="UP000298493">
    <property type="component" value="Unassembled WGS sequence"/>
</dbReference>
<keyword evidence="2" id="KW-1185">Reference proteome</keyword>
<dbReference type="EMBL" id="SNSC02000021">
    <property type="protein sequence ID" value="TID15110.1"/>
    <property type="molecule type" value="Genomic_DNA"/>
</dbReference>